<feature type="domain" description="Aminotransferase class I/classII large" evidence="4">
    <location>
        <begin position="33"/>
        <end position="353"/>
    </location>
</feature>
<dbReference type="InterPro" id="IPR015422">
    <property type="entry name" value="PyrdxlP-dep_Trfase_small"/>
</dbReference>
<dbReference type="Pfam" id="PF00155">
    <property type="entry name" value="Aminotran_1_2"/>
    <property type="match status" value="1"/>
</dbReference>
<name>A0A1H3IW08_9RHOB</name>
<evidence type="ECO:0000313" key="5">
    <source>
        <dbReference type="EMBL" id="SDY31881.1"/>
    </source>
</evidence>
<organism evidence="5 6">
    <name type="scientific">Jannaschia faecimaris</name>
    <dbReference type="NCBI Taxonomy" id="1244108"/>
    <lineage>
        <taxon>Bacteria</taxon>
        <taxon>Pseudomonadati</taxon>
        <taxon>Pseudomonadota</taxon>
        <taxon>Alphaproteobacteria</taxon>
        <taxon>Rhodobacterales</taxon>
        <taxon>Roseobacteraceae</taxon>
        <taxon>Jannaschia</taxon>
    </lineage>
</organism>
<dbReference type="EMBL" id="FNPX01000001">
    <property type="protein sequence ID" value="SDY31881.1"/>
    <property type="molecule type" value="Genomic_DNA"/>
</dbReference>
<evidence type="ECO:0000259" key="4">
    <source>
        <dbReference type="Pfam" id="PF00155"/>
    </source>
</evidence>
<dbReference type="SUPFAM" id="SSF53383">
    <property type="entry name" value="PLP-dependent transferases"/>
    <property type="match status" value="1"/>
</dbReference>
<dbReference type="InterPro" id="IPR015424">
    <property type="entry name" value="PyrdxlP-dep_Trfase"/>
</dbReference>
<evidence type="ECO:0000256" key="1">
    <source>
        <dbReference type="ARBA" id="ARBA00001933"/>
    </source>
</evidence>
<keyword evidence="6" id="KW-1185">Reference proteome</keyword>
<keyword evidence="3 5" id="KW-0808">Transferase</keyword>
<evidence type="ECO:0000313" key="6">
    <source>
        <dbReference type="Proteomes" id="UP000198914"/>
    </source>
</evidence>
<keyword evidence="2 5" id="KW-0032">Aminotransferase</keyword>
<reference evidence="6" key="1">
    <citation type="submission" date="2016-10" db="EMBL/GenBank/DDBJ databases">
        <authorList>
            <person name="Varghese N."/>
            <person name="Submissions S."/>
        </authorList>
    </citation>
    <scope>NUCLEOTIDE SEQUENCE [LARGE SCALE GENOMIC DNA]</scope>
    <source>
        <strain evidence="6">DSM 100420</strain>
    </source>
</reference>
<dbReference type="PANTHER" id="PTHR42832">
    <property type="entry name" value="AMINO ACID AMINOTRANSFERASE"/>
    <property type="match status" value="1"/>
</dbReference>
<dbReference type="InterPro" id="IPR050881">
    <property type="entry name" value="LL-DAP_aminotransferase"/>
</dbReference>
<dbReference type="InterPro" id="IPR004839">
    <property type="entry name" value="Aminotransferase_I/II_large"/>
</dbReference>
<gene>
    <name evidence="5" type="ORF">SAMN05444004_101127</name>
</gene>
<dbReference type="STRING" id="1244108.SAMN05444004_101127"/>
<comment type="cofactor">
    <cofactor evidence="1">
        <name>pyridoxal 5'-phosphate</name>
        <dbReference type="ChEBI" id="CHEBI:597326"/>
    </cofactor>
</comment>
<dbReference type="Gene3D" id="3.90.1150.10">
    <property type="entry name" value="Aspartate Aminotransferase, domain 1"/>
    <property type="match status" value="1"/>
</dbReference>
<evidence type="ECO:0000256" key="3">
    <source>
        <dbReference type="ARBA" id="ARBA00022679"/>
    </source>
</evidence>
<dbReference type="PANTHER" id="PTHR42832:SF3">
    <property type="entry name" value="L-GLUTAMINE--4-(METHYLSULFANYL)-2-OXOBUTANOATE AMINOTRANSFERASE"/>
    <property type="match status" value="1"/>
</dbReference>
<dbReference type="Gene3D" id="3.40.640.10">
    <property type="entry name" value="Type I PLP-dependent aspartate aminotransferase-like (Major domain)"/>
    <property type="match status" value="1"/>
</dbReference>
<accession>A0A1H3IW08</accession>
<dbReference type="InterPro" id="IPR015421">
    <property type="entry name" value="PyrdxlP-dep_Trfase_major"/>
</dbReference>
<dbReference type="OrthoDB" id="9813612at2"/>
<dbReference type="CDD" id="cd00609">
    <property type="entry name" value="AAT_like"/>
    <property type="match status" value="1"/>
</dbReference>
<dbReference type="Proteomes" id="UP000198914">
    <property type="component" value="Unassembled WGS sequence"/>
</dbReference>
<sequence length="391" mass="42413">MISPKRFSELPEYAFPRLRTLLGDLSPGSNTPIQMTIGDPRHAPPALVGEVIARHNAAFMSYPPNDGAPELLGACAGWLKRRYGYDADPERDILVLNGTREGLYNAAMALCPETKNGQRPAILTPNPFYQVYAVASLSVGAEPVYLNATSATGHLPDYDAVDPALLNRTAIMYICSPANPQGATASMDYWANLLRLAEKHDFIICADECYAEIYRGQPPVGVLEAIKATGANPERVVAFHSLSKRSNLAGLRSGFAVSGPKNIARMKQLRAYAGAPLPLPLQMAAAEVWAEETHVEENRTLYAAKFEAAKGIFPDLQIPDAGFFLWLPVEDGEQATLKLWREAGVKVLPGAYLARDTEAGNPGDTYIRAALVGPLGETIDGLTRLRDCLYS</sequence>
<proteinExistence type="predicted"/>
<evidence type="ECO:0000256" key="2">
    <source>
        <dbReference type="ARBA" id="ARBA00022576"/>
    </source>
</evidence>
<dbReference type="AlphaFoldDB" id="A0A1H3IW08"/>
<dbReference type="GO" id="GO:0008483">
    <property type="term" value="F:transaminase activity"/>
    <property type="evidence" value="ECO:0007669"/>
    <property type="project" value="UniProtKB-KW"/>
</dbReference>
<protein>
    <submittedName>
        <fullName evidence="5">Aspartate/methionine/tyrosine aminotransferase</fullName>
    </submittedName>
</protein>
<dbReference type="GO" id="GO:0030170">
    <property type="term" value="F:pyridoxal phosphate binding"/>
    <property type="evidence" value="ECO:0007669"/>
    <property type="project" value="InterPro"/>
</dbReference>
<dbReference type="RefSeq" id="WP_092640721.1">
    <property type="nucleotide sequence ID" value="NZ_FNPX01000001.1"/>
</dbReference>